<proteinExistence type="predicted"/>
<comment type="caution">
    <text evidence="1">The sequence shown here is derived from an EMBL/GenBank/DDBJ whole genome shotgun (WGS) entry which is preliminary data.</text>
</comment>
<protein>
    <submittedName>
        <fullName evidence="1">Uncharacterized protein</fullName>
    </submittedName>
</protein>
<evidence type="ECO:0000313" key="1">
    <source>
        <dbReference type="EMBL" id="RUM17490.1"/>
    </source>
</evidence>
<reference evidence="2" key="1">
    <citation type="submission" date="2018-11" db="EMBL/GenBank/DDBJ databases">
        <title>Rhizobium chutanense sp. nov., isolated from root nodules of Phaseolus vulgaris in China.</title>
        <authorList>
            <person name="Huo Y."/>
        </authorList>
    </citation>
    <scope>NUCLEOTIDE SEQUENCE [LARGE SCALE GENOMIC DNA]</scope>
    <source>
        <strain evidence="2">CCBAU 65647</strain>
    </source>
</reference>
<organism evidence="1 2">
    <name type="scientific">Rhizobium vallis</name>
    <dbReference type="NCBI Taxonomy" id="634290"/>
    <lineage>
        <taxon>Bacteria</taxon>
        <taxon>Pseudomonadati</taxon>
        <taxon>Pseudomonadota</taxon>
        <taxon>Alphaproteobacteria</taxon>
        <taxon>Hyphomicrobiales</taxon>
        <taxon>Rhizobiaceae</taxon>
        <taxon>Rhizobium/Agrobacterium group</taxon>
        <taxon>Rhizobium</taxon>
    </lineage>
</organism>
<accession>A0A3S0QPY2</accession>
<name>A0A3S0QPY2_9HYPH</name>
<gene>
    <name evidence="1" type="ORF">EFQ99_34175</name>
</gene>
<evidence type="ECO:0000313" key="2">
    <source>
        <dbReference type="Proteomes" id="UP000278823"/>
    </source>
</evidence>
<sequence>MPSTSILNDIPGGKPLLEWFGRVPRFHDAYLLEITFSNGAGLLRIHAWNMTNEVDAKGYFILDKHAIVTLTLEGVSAINCIDFDMVPGIIYGLEITKADEHFRVEWDSSYGVDGFVTAKDIRIDLVPGKPD</sequence>
<dbReference type="OrthoDB" id="122481at2"/>
<dbReference type="EMBL" id="RJTH01000035">
    <property type="protein sequence ID" value="RUM17490.1"/>
    <property type="molecule type" value="Genomic_DNA"/>
</dbReference>
<keyword evidence="2" id="KW-1185">Reference proteome</keyword>
<dbReference type="RefSeq" id="WP_126925269.1">
    <property type="nucleotide sequence ID" value="NZ_ML133718.1"/>
</dbReference>
<dbReference type="Proteomes" id="UP000278823">
    <property type="component" value="Unassembled WGS sequence"/>
</dbReference>
<dbReference type="AlphaFoldDB" id="A0A3S0QPY2"/>